<dbReference type="EMBL" id="AFRT01000193">
    <property type="protein sequence ID" value="ELU45090.1"/>
    <property type="molecule type" value="Genomic_DNA"/>
</dbReference>
<accession>L8X4F4</accession>
<name>L8X4F4_THACA</name>
<organism evidence="3 4">
    <name type="scientific">Thanatephorus cucumeris (strain AG1-IA)</name>
    <name type="common">Rice sheath blight fungus</name>
    <name type="synonym">Rhizoctonia solani</name>
    <dbReference type="NCBI Taxonomy" id="983506"/>
    <lineage>
        <taxon>Eukaryota</taxon>
        <taxon>Fungi</taxon>
        <taxon>Dikarya</taxon>
        <taxon>Basidiomycota</taxon>
        <taxon>Agaricomycotina</taxon>
        <taxon>Agaricomycetes</taxon>
        <taxon>Cantharellales</taxon>
        <taxon>Ceratobasidiaceae</taxon>
        <taxon>Rhizoctonia</taxon>
        <taxon>Rhizoctonia solani AG-1</taxon>
    </lineage>
</organism>
<evidence type="ECO:0000256" key="1">
    <source>
        <dbReference type="SAM" id="MobiDB-lite"/>
    </source>
</evidence>
<keyword evidence="2" id="KW-0732">Signal</keyword>
<sequence length="156" mass="18181">MTPIFHGFLCLSFCSIVFEYPLTGRLEFTTHLTLRIVLPFPPTPTLTEMEEITRTGPEITDDHNVHTVNNREFYKCQCTRCRITITGYQEVSYQSLRYHRKRDEKEVCPGGRPHGQKLQTYVDQPGRVQKEDKHQREARVSASNSIHRRVQMGITT</sequence>
<reference evidence="3 4" key="1">
    <citation type="journal article" date="2013" name="Nat. Commun.">
        <title>The evolution and pathogenic mechanisms of the rice sheath blight pathogen.</title>
        <authorList>
            <person name="Zheng A."/>
            <person name="Lin R."/>
            <person name="Xu L."/>
            <person name="Qin P."/>
            <person name="Tang C."/>
            <person name="Ai P."/>
            <person name="Zhang D."/>
            <person name="Liu Y."/>
            <person name="Sun Z."/>
            <person name="Feng H."/>
            <person name="Wang Y."/>
            <person name="Chen Y."/>
            <person name="Liang X."/>
            <person name="Fu R."/>
            <person name="Li Q."/>
            <person name="Zhang J."/>
            <person name="Yu X."/>
            <person name="Xie Z."/>
            <person name="Ding L."/>
            <person name="Guan P."/>
            <person name="Tang J."/>
            <person name="Liang Y."/>
            <person name="Wang S."/>
            <person name="Deng Q."/>
            <person name="Li S."/>
            <person name="Zhu J."/>
            <person name="Wang L."/>
            <person name="Liu H."/>
            <person name="Li P."/>
        </authorList>
    </citation>
    <scope>NUCLEOTIDE SEQUENCE [LARGE SCALE GENOMIC DNA]</scope>
    <source>
        <strain evidence="4">AG-1 IA</strain>
    </source>
</reference>
<dbReference type="HOGENOM" id="CLU_1687905_0_0_1"/>
<keyword evidence="4" id="KW-1185">Reference proteome</keyword>
<protein>
    <submittedName>
        <fullName evidence="3">Uncharacterized protein</fullName>
    </submittedName>
</protein>
<evidence type="ECO:0000313" key="4">
    <source>
        <dbReference type="Proteomes" id="UP000011668"/>
    </source>
</evidence>
<feature type="chain" id="PRO_5003997151" evidence="2">
    <location>
        <begin position="20"/>
        <end position="156"/>
    </location>
</feature>
<gene>
    <name evidence="3" type="ORF">AG1IA_00879</name>
</gene>
<evidence type="ECO:0000313" key="3">
    <source>
        <dbReference type="EMBL" id="ELU45090.1"/>
    </source>
</evidence>
<comment type="caution">
    <text evidence="3">The sequence shown here is derived from an EMBL/GenBank/DDBJ whole genome shotgun (WGS) entry which is preliminary data.</text>
</comment>
<evidence type="ECO:0000256" key="2">
    <source>
        <dbReference type="SAM" id="SignalP"/>
    </source>
</evidence>
<feature type="region of interest" description="Disordered" evidence="1">
    <location>
        <begin position="131"/>
        <end position="156"/>
    </location>
</feature>
<feature type="signal peptide" evidence="2">
    <location>
        <begin position="1"/>
        <end position="19"/>
    </location>
</feature>
<proteinExistence type="predicted"/>
<dbReference type="Proteomes" id="UP000011668">
    <property type="component" value="Unassembled WGS sequence"/>
</dbReference>
<dbReference type="AlphaFoldDB" id="L8X4F4"/>